<dbReference type="OrthoDB" id="5772958at2"/>
<dbReference type="PANTHER" id="PTHR40137:SF2">
    <property type="entry name" value="PROTEIN GVPK 1"/>
    <property type="match status" value="1"/>
</dbReference>
<sequence>MTARGPAARGGAERRQALRLDADPEDVGRGLGQLVVAVLELLRELLERQAIRRMDGGDLSDDQVEDLGRSLIEVRRSIERLRTSLALSDQDADEAVSLARDVLGAPAPPGARSFASPAAGDRADRAARAEPAETAAATTSTTTETSGVAETSHQRPSAAPEDVVSLKARCSR</sequence>
<comment type="similarity">
    <text evidence="3">Belongs to the gas vesicle GvpK family.</text>
</comment>
<protein>
    <submittedName>
        <fullName evidence="5">Gas vesicle protein K</fullName>
    </submittedName>
</protein>
<dbReference type="EMBL" id="FZMO01000081">
    <property type="protein sequence ID" value="SNQ47134.1"/>
    <property type="molecule type" value="Genomic_DNA"/>
</dbReference>
<reference evidence="5 6" key="1">
    <citation type="submission" date="2017-06" db="EMBL/GenBank/DDBJ databases">
        <authorList>
            <person name="Kim H.J."/>
            <person name="Triplett B.A."/>
        </authorList>
    </citation>
    <scope>NUCLEOTIDE SEQUENCE [LARGE SCALE GENOMIC DNA]</scope>
    <source>
        <strain evidence="5">FRACA_ARgP5</strain>
    </source>
</reference>
<feature type="region of interest" description="Disordered" evidence="4">
    <location>
        <begin position="1"/>
        <end position="21"/>
    </location>
</feature>
<accession>A0A2I2KN89</accession>
<evidence type="ECO:0000256" key="1">
    <source>
        <dbReference type="ARBA" id="ARBA00022987"/>
    </source>
</evidence>
<dbReference type="RefSeq" id="WP_101831032.1">
    <property type="nucleotide sequence ID" value="NZ_FZMO01000081.1"/>
</dbReference>
<keyword evidence="6" id="KW-1185">Reference proteome</keyword>
<dbReference type="GO" id="GO:0031412">
    <property type="term" value="P:gas vesicle organization"/>
    <property type="evidence" value="ECO:0007669"/>
    <property type="project" value="InterPro"/>
</dbReference>
<evidence type="ECO:0000256" key="4">
    <source>
        <dbReference type="SAM" id="MobiDB-lite"/>
    </source>
</evidence>
<feature type="compositionally biased region" description="Low complexity" evidence="4">
    <location>
        <begin position="132"/>
        <end position="151"/>
    </location>
</feature>
<dbReference type="PANTHER" id="PTHR40137">
    <property type="entry name" value="PROTEIN GVPK 1"/>
    <property type="match status" value="1"/>
</dbReference>
<proteinExistence type="inferred from homology"/>
<comment type="subcellular location">
    <subcellularLocation>
        <location evidence="2">Gas vesicle</location>
    </subcellularLocation>
</comment>
<feature type="compositionally biased region" description="Low complexity" evidence="4">
    <location>
        <begin position="1"/>
        <end position="10"/>
    </location>
</feature>
<dbReference type="InterPro" id="IPR007805">
    <property type="entry name" value="GvpK"/>
</dbReference>
<gene>
    <name evidence="5" type="primary">gvpK</name>
    <name evidence="5" type="ORF">FRACA_1710007</name>
</gene>
<evidence type="ECO:0000313" key="6">
    <source>
        <dbReference type="Proteomes" id="UP000234331"/>
    </source>
</evidence>
<keyword evidence="1" id="KW-0304">Gas vesicle</keyword>
<dbReference type="GO" id="GO:0031411">
    <property type="term" value="C:gas vesicle"/>
    <property type="evidence" value="ECO:0007669"/>
    <property type="project" value="UniProtKB-SubCell"/>
</dbReference>
<evidence type="ECO:0000256" key="2">
    <source>
        <dbReference type="ARBA" id="ARBA00035108"/>
    </source>
</evidence>
<evidence type="ECO:0000256" key="3">
    <source>
        <dbReference type="ARBA" id="ARBA00035659"/>
    </source>
</evidence>
<dbReference type="AlphaFoldDB" id="A0A2I2KN89"/>
<feature type="compositionally biased region" description="Basic and acidic residues" evidence="4">
    <location>
        <begin position="121"/>
        <end position="131"/>
    </location>
</feature>
<name>A0A2I2KN89_9ACTN</name>
<organism evidence="5 6">
    <name type="scientific">Frankia canadensis</name>
    <dbReference type="NCBI Taxonomy" id="1836972"/>
    <lineage>
        <taxon>Bacteria</taxon>
        <taxon>Bacillati</taxon>
        <taxon>Actinomycetota</taxon>
        <taxon>Actinomycetes</taxon>
        <taxon>Frankiales</taxon>
        <taxon>Frankiaceae</taxon>
        <taxon>Frankia</taxon>
    </lineage>
</organism>
<evidence type="ECO:0000313" key="5">
    <source>
        <dbReference type="EMBL" id="SNQ47134.1"/>
    </source>
</evidence>
<dbReference type="Proteomes" id="UP000234331">
    <property type="component" value="Unassembled WGS sequence"/>
</dbReference>
<dbReference type="Pfam" id="PF05121">
    <property type="entry name" value="GvpK"/>
    <property type="match status" value="1"/>
</dbReference>
<feature type="region of interest" description="Disordered" evidence="4">
    <location>
        <begin position="104"/>
        <end position="172"/>
    </location>
</feature>
<feature type="compositionally biased region" description="Basic and acidic residues" evidence="4">
    <location>
        <begin position="11"/>
        <end position="21"/>
    </location>
</feature>